<feature type="disulfide bond" evidence="9">
    <location>
        <begin position="70"/>
        <end position="103"/>
    </location>
</feature>
<evidence type="ECO:0000256" key="4">
    <source>
        <dbReference type="ARBA" id="ARBA00022525"/>
    </source>
</evidence>
<evidence type="ECO:0000313" key="14">
    <source>
        <dbReference type="EMBL" id="KAL2040830.1"/>
    </source>
</evidence>
<evidence type="ECO:0000256" key="3">
    <source>
        <dbReference type="ARBA" id="ARBA00010031"/>
    </source>
</evidence>
<keyword evidence="6 12" id="KW-0732">Signal</keyword>
<feature type="signal peptide" evidence="12">
    <location>
        <begin position="1"/>
        <end position="16"/>
    </location>
</feature>
<evidence type="ECO:0000256" key="12">
    <source>
        <dbReference type="SAM" id="SignalP"/>
    </source>
</evidence>
<keyword evidence="9" id="KW-0479">Metal-binding</keyword>
<evidence type="ECO:0000256" key="7">
    <source>
        <dbReference type="ARBA" id="ARBA00023157"/>
    </source>
</evidence>
<evidence type="ECO:0000256" key="10">
    <source>
        <dbReference type="SAM" id="MobiDB-lite"/>
    </source>
</evidence>
<evidence type="ECO:0000256" key="6">
    <source>
        <dbReference type="ARBA" id="ARBA00022729"/>
    </source>
</evidence>
<keyword evidence="4" id="KW-0964">Secreted</keyword>
<dbReference type="InterPro" id="IPR008427">
    <property type="entry name" value="Extracellular_membr_CFEM_dom"/>
</dbReference>
<accession>A0ABR4A6Y0</accession>
<dbReference type="Proteomes" id="UP001590950">
    <property type="component" value="Unassembled WGS sequence"/>
</dbReference>
<keyword evidence="8" id="KW-0449">Lipoprotein</keyword>
<dbReference type="PROSITE" id="PS52012">
    <property type="entry name" value="CFEM"/>
    <property type="match status" value="1"/>
</dbReference>
<evidence type="ECO:0000256" key="11">
    <source>
        <dbReference type="SAM" id="Phobius"/>
    </source>
</evidence>
<evidence type="ECO:0000256" key="9">
    <source>
        <dbReference type="PROSITE-ProRule" id="PRU01356"/>
    </source>
</evidence>
<evidence type="ECO:0000313" key="15">
    <source>
        <dbReference type="Proteomes" id="UP001590950"/>
    </source>
</evidence>
<feature type="compositionally biased region" description="Polar residues" evidence="10">
    <location>
        <begin position="342"/>
        <end position="352"/>
    </location>
</feature>
<keyword evidence="9" id="KW-0408">Iron</keyword>
<feature type="binding site" description="axial binding residue" evidence="9">
    <location>
        <position position="65"/>
    </location>
    <ligand>
        <name>heme</name>
        <dbReference type="ChEBI" id="CHEBI:30413"/>
    </ligand>
    <ligandPart>
        <name>Fe</name>
        <dbReference type="ChEBI" id="CHEBI:18248"/>
    </ligandPart>
</feature>
<dbReference type="Pfam" id="PF05730">
    <property type="entry name" value="CFEM"/>
    <property type="match status" value="1"/>
</dbReference>
<comment type="subcellular location">
    <subcellularLocation>
        <location evidence="1">Membrane</location>
        <topology evidence="1">Lipid-anchor</topology>
        <topology evidence="1">GPI-anchor</topology>
    </subcellularLocation>
    <subcellularLocation>
        <location evidence="2">Secreted</location>
    </subcellularLocation>
</comment>
<feature type="chain" id="PRO_5046734993" description="CFEM domain-containing protein" evidence="12">
    <location>
        <begin position="17"/>
        <end position="523"/>
    </location>
</feature>
<gene>
    <name evidence="14" type="ORF">N7G274_006288</name>
</gene>
<comment type="caution">
    <text evidence="9">Lacks conserved residue(s) required for the propagation of feature annotation.</text>
</comment>
<evidence type="ECO:0000256" key="8">
    <source>
        <dbReference type="ARBA" id="ARBA00023288"/>
    </source>
</evidence>
<reference evidence="14 15" key="1">
    <citation type="submission" date="2024-09" db="EMBL/GenBank/DDBJ databases">
        <title>Rethinking Asexuality: The Enigmatic Case of Functional Sexual Genes in Lepraria (Stereocaulaceae).</title>
        <authorList>
            <person name="Doellman M."/>
            <person name="Sun Y."/>
            <person name="Barcenas-Pena A."/>
            <person name="Lumbsch H.T."/>
            <person name="Grewe F."/>
        </authorList>
    </citation>
    <scope>NUCLEOTIDE SEQUENCE [LARGE SCALE GENOMIC DNA]</scope>
    <source>
        <strain evidence="14 15">Mercado 3170</strain>
    </source>
</reference>
<keyword evidence="11" id="KW-0812">Transmembrane</keyword>
<sequence>MFTILLLATLLQQILSQTNNPHTTALPETGGGATASAGDLAALPACAQLCLGNSTTSQGSCASEDIQCLCSNDNYVQVLSCCVATKCNSVDQDSAASFNTQLCSSVNVTLPNYLGCANGENVGSGNSPVPSFSSVSGLATSGAAGNGTATTKKATPVGTIESQLSLIVTGAVATYSGGKLLTGSCSEPQLASMTLPAGRVLEYPWLGCSEVNLGCCPFNPNSGGPLSVCPADYVTTSGACCPSGWSKYTSAFAGSTPCVTSALVPFVTISSTRSPAISVTVITNELFTFRYPLATTPTKLSPGAIAGIAIGSISGLALILAAAALLLRQHRFKAHAKRRAATISQSETNTKGLSELDPTSPHDNKGGHSELPSPRGDDKKGVSELSSPHNDKKAMMSELPSPHSPILPERAFHTPTSPSGRINEVFEMAAAAPAEMEGDVFLDENHPAHVGQSPVSIGEKRLGGSANVMGLTNEGIQGEEDEEEPTPAYSPTSGKMLSLVADEPYVDDEDKYEEGEEGEKVGR</sequence>
<evidence type="ECO:0000256" key="2">
    <source>
        <dbReference type="ARBA" id="ARBA00004613"/>
    </source>
</evidence>
<keyword evidence="11" id="KW-1133">Transmembrane helix</keyword>
<protein>
    <recommendedName>
        <fullName evidence="13">CFEM domain-containing protein</fullName>
    </recommendedName>
</protein>
<feature type="disulfide bond" evidence="9">
    <location>
        <begin position="61"/>
        <end position="68"/>
    </location>
</feature>
<organism evidence="14 15">
    <name type="scientific">Stereocaulon virgatum</name>
    <dbReference type="NCBI Taxonomy" id="373712"/>
    <lineage>
        <taxon>Eukaryota</taxon>
        <taxon>Fungi</taxon>
        <taxon>Dikarya</taxon>
        <taxon>Ascomycota</taxon>
        <taxon>Pezizomycotina</taxon>
        <taxon>Lecanoromycetes</taxon>
        <taxon>OSLEUM clade</taxon>
        <taxon>Lecanoromycetidae</taxon>
        <taxon>Lecanorales</taxon>
        <taxon>Lecanorineae</taxon>
        <taxon>Stereocaulaceae</taxon>
        <taxon>Stereocaulon</taxon>
    </lineage>
</organism>
<dbReference type="SMART" id="SM00747">
    <property type="entry name" value="CFEM"/>
    <property type="match status" value="1"/>
</dbReference>
<feature type="transmembrane region" description="Helical" evidence="11">
    <location>
        <begin position="304"/>
        <end position="327"/>
    </location>
</feature>
<dbReference type="EMBL" id="JBEFKJ010000019">
    <property type="protein sequence ID" value="KAL2040830.1"/>
    <property type="molecule type" value="Genomic_DNA"/>
</dbReference>
<keyword evidence="5" id="KW-0325">Glycoprotein</keyword>
<feature type="region of interest" description="Disordered" evidence="10">
    <location>
        <begin position="450"/>
        <end position="523"/>
    </location>
</feature>
<evidence type="ECO:0000256" key="5">
    <source>
        <dbReference type="ARBA" id="ARBA00022622"/>
    </source>
</evidence>
<evidence type="ECO:0000259" key="13">
    <source>
        <dbReference type="PROSITE" id="PS52012"/>
    </source>
</evidence>
<feature type="region of interest" description="Disordered" evidence="10">
    <location>
        <begin position="338"/>
        <end position="420"/>
    </location>
</feature>
<keyword evidence="7 9" id="KW-1015">Disulfide bond</keyword>
<keyword evidence="15" id="KW-1185">Reference proteome</keyword>
<comment type="similarity">
    <text evidence="3">Belongs to the RBT5 family.</text>
</comment>
<evidence type="ECO:0000256" key="1">
    <source>
        <dbReference type="ARBA" id="ARBA00004589"/>
    </source>
</evidence>
<feature type="domain" description="CFEM" evidence="13">
    <location>
        <begin position="18"/>
        <end position="130"/>
    </location>
</feature>
<proteinExistence type="inferred from homology"/>
<keyword evidence="5" id="KW-0336">GPI-anchor</keyword>
<name>A0ABR4A6Y0_9LECA</name>
<keyword evidence="9" id="KW-0349">Heme</keyword>
<keyword evidence="11" id="KW-0472">Membrane</keyword>
<feature type="compositionally biased region" description="Acidic residues" evidence="10">
    <location>
        <begin position="504"/>
        <end position="517"/>
    </location>
</feature>
<comment type="caution">
    <text evidence="14">The sequence shown here is derived from an EMBL/GenBank/DDBJ whole genome shotgun (WGS) entry which is preliminary data.</text>
</comment>